<dbReference type="InterPro" id="IPR047603">
    <property type="entry name" value="FxsC_N"/>
</dbReference>
<gene>
    <name evidence="2" type="ORF">J4573_27920</name>
</gene>
<dbReference type="Proteomes" id="UP000669179">
    <property type="component" value="Unassembled WGS sequence"/>
</dbReference>
<dbReference type="InterPro" id="IPR035897">
    <property type="entry name" value="Toll_tir_struct_dom_sf"/>
</dbReference>
<dbReference type="SUPFAM" id="SSF52200">
    <property type="entry name" value="Toll/Interleukin receptor TIR domain"/>
    <property type="match status" value="1"/>
</dbReference>
<comment type="caution">
    <text evidence="2">The sequence shown here is derived from an EMBL/GenBank/DDBJ whole genome shotgun (WGS) entry which is preliminary data.</text>
</comment>
<dbReference type="EMBL" id="JAGEOJ010000011">
    <property type="protein sequence ID" value="MBO2450954.1"/>
    <property type="molecule type" value="Genomic_DNA"/>
</dbReference>
<dbReference type="InterPro" id="IPR000157">
    <property type="entry name" value="TIR_dom"/>
</dbReference>
<sequence>MGVRQEVNGNGHLFFVSYSHSPTGGSWSYDADQNVRDFFELLSYNLSQLVPRTVGAEDPGFMDGLLNPGGEWTNELLQAIGTCQVFVALINPPYVTSEWCGMEWYAFARRQVRLQSGEDTANRTAFMPVIWAPWQRTEELPKAIRDVQRFNPDNLPQDILGHYRHDGLLGLYQTGRRDAYGAVVWRLAQKIALFLDSHVVEPRVLKREDLRDAFQEAP</sequence>
<dbReference type="NCBIfam" id="NF040588">
    <property type="entry name" value="FxsC_Nterm"/>
    <property type="match status" value="1"/>
</dbReference>
<dbReference type="AlphaFoldDB" id="A0A939T6K9"/>
<evidence type="ECO:0000313" key="2">
    <source>
        <dbReference type="EMBL" id="MBO2450954.1"/>
    </source>
</evidence>
<accession>A0A939T6K9</accession>
<proteinExistence type="predicted"/>
<keyword evidence="3" id="KW-1185">Reference proteome</keyword>
<name>A0A939T6K9_9ACTN</name>
<dbReference type="Pfam" id="PF13676">
    <property type="entry name" value="TIR_2"/>
    <property type="match status" value="1"/>
</dbReference>
<dbReference type="Gene3D" id="3.40.50.10140">
    <property type="entry name" value="Toll/interleukin-1 receptor homology (TIR) domain"/>
    <property type="match status" value="1"/>
</dbReference>
<protein>
    <submittedName>
        <fullName evidence="2">Toll/interleukin-1 receptor domain-containing protein</fullName>
    </submittedName>
</protein>
<dbReference type="RefSeq" id="WP_208258825.1">
    <property type="nucleotide sequence ID" value="NZ_JAGEOJ010000011.1"/>
</dbReference>
<organism evidence="2 3">
    <name type="scientific">Actinomadura barringtoniae</name>
    <dbReference type="NCBI Taxonomy" id="1427535"/>
    <lineage>
        <taxon>Bacteria</taxon>
        <taxon>Bacillati</taxon>
        <taxon>Actinomycetota</taxon>
        <taxon>Actinomycetes</taxon>
        <taxon>Streptosporangiales</taxon>
        <taxon>Thermomonosporaceae</taxon>
        <taxon>Actinomadura</taxon>
    </lineage>
</organism>
<feature type="domain" description="TIR" evidence="1">
    <location>
        <begin position="66"/>
        <end position="133"/>
    </location>
</feature>
<dbReference type="GO" id="GO:0007165">
    <property type="term" value="P:signal transduction"/>
    <property type="evidence" value="ECO:0007669"/>
    <property type="project" value="InterPro"/>
</dbReference>
<reference evidence="2" key="1">
    <citation type="submission" date="2021-03" db="EMBL/GenBank/DDBJ databases">
        <authorList>
            <person name="Kanchanasin P."/>
            <person name="Saeng-In P."/>
            <person name="Phongsopitanun W."/>
            <person name="Yuki M."/>
            <person name="Kudo T."/>
            <person name="Ohkuma M."/>
            <person name="Tanasupawat S."/>
        </authorList>
    </citation>
    <scope>NUCLEOTIDE SEQUENCE</scope>
    <source>
        <strain evidence="2">GKU 128</strain>
    </source>
</reference>
<keyword evidence="2" id="KW-0675">Receptor</keyword>
<evidence type="ECO:0000313" key="3">
    <source>
        <dbReference type="Proteomes" id="UP000669179"/>
    </source>
</evidence>
<evidence type="ECO:0000259" key="1">
    <source>
        <dbReference type="Pfam" id="PF13676"/>
    </source>
</evidence>